<dbReference type="AlphaFoldDB" id="A0A9P9F3C3"/>
<comment type="caution">
    <text evidence="6">The sequence shown here is derived from an EMBL/GenBank/DDBJ whole genome shotgun (WGS) entry which is preliminary data.</text>
</comment>
<dbReference type="GO" id="GO:0042393">
    <property type="term" value="F:histone binding"/>
    <property type="evidence" value="ECO:0007669"/>
    <property type="project" value="TreeGrafter"/>
</dbReference>
<dbReference type="GO" id="GO:0005634">
    <property type="term" value="C:nucleus"/>
    <property type="evidence" value="ECO:0007669"/>
    <property type="project" value="UniProtKB-SubCell"/>
</dbReference>
<feature type="region of interest" description="Disordered" evidence="4">
    <location>
        <begin position="35"/>
        <end position="55"/>
    </location>
</feature>
<dbReference type="PROSITE" id="PS50172">
    <property type="entry name" value="BRCT"/>
    <property type="match status" value="1"/>
</dbReference>
<dbReference type="GO" id="GO:0045944">
    <property type="term" value="P:positive regulation of transcription by RNA polymerase II"/>
    <property type="evidence" value="ECO:0007669"/>
    <property type="project" value="TreeGrafter"/>
</dbReference>
<dbReference type="InterPro" id="IPR036420">
    <property type="entry name" value="BRCT_dom_sf"/>
</dbReference>
<dbReference type="Proteomes" id="UP000717696">
    <property type="component" value="Unassembled WGS sequence"/>
</dbReference>
<gene>
    <name evidence="6" type="ORF">B0J13DRAFT_438071</name>
</gene>
<evidence type="ECO:0000256" key="2">
    <source>
        <dbReference type="ARBA" id="ARBA00022763"/>
    </source>
</evidence>
<evidence type="ECO:0000313" key="7">
    <source>
        <dbReference type="Proteomes" id="UP000717696"/>
    </source>
</evidence>
<feature type="compositionally biased region" description="Polar residues" evidence="4">
    <location>
        <begin position="762"/>
        <end position="777"/>
    </location>
</feature>
<keyword evidence="7" id="KW-1185">Reference proteome</keyword>
<evidence type="ECO:0000256" key="1">
    <source>
        <dbReference type="ARBA" id="ARBA00004123"/>
    </source>
</evidence>
<proteinExistence type="predicted"/>
<feature type="compositionally biased region" description="Low complexity" evidence="4">
    <location>
        <begin position="778"/>
        <end position="798"/>
    </location>
</feature>
<accession>A0A9P9F3C3</accession>
<evidence type="ECO:0000259" key="5">
    <source>
        <dbReference type="PROSITE" id="PS50172"/>
    </source>
</evidence>
<dbReference type="InterPro" id="IPR047249">
    <property type="entry name" value="BRCT_p53bp1-like_rpt1"/>
</dbReference>
<dbReference type="SMART" id="SM00292">
    <property type="entry name" value="BRCT"/>
    <property type="match status" value="1"/>
</dbReference>
<keyword evidence="2" id="KW-0227">DNA damage</keyword>
<dbReference type="InterPro" id="IPR047252">
    <property type="entry name" value="TP53BP1-like"/>
</dbReference>
<protein>
    <recommendedName>
        <fullName evidence="5">BRCT domain-containing protein</fullName>
    </recommendedName>
</protein>
<evidence type="ECO:0000256" key="3">
    <source>
        <dbReference type="ARBA" id="ARBA00023242"/>
    </source>
</evidence>
<feature type="region of interest" description="Disordered" evidence="4">
    <location>
        <begin position="251"/>
        <end position="301"/>
    </location>
</feature>
<feature type="domain" description="BRCT" evidence="5">
    <location>
        <begin position="894"/>
        <end position="1017"/>
    </location>
</feature>
<feature type="compositionally biased region" description="Basic and acidic residues" evidence="4">
    <location>
        <begin position="853"/>
        <end position="864"/>
    </location>
</feature>
<feature type="compositionally biased region" description="Basic and acidic residues" evidence="4">
    <location>
        <begin position="266"/>
        <end position="277"/>
    </location>
</feature>
<dbReference type="CDD" id="cd17745">
    <property type="entry name" value="BRCT_p53bp1_rpt1"/>
    <property type="match status" value="1"/>
</dbReference>
<dbReference type="SUPFAM" id="SSF52113">
    <property type="entry name" value="BRCT domain"/>
    <property type="match status" value="1"/>
</dbReference>
<feature type="compositionally biased region" description="Polar residues" evidence="4">
    <location>
        <begin position="41"/>
        <end position="55"/>
    </location>
</feature>
<reference evidence="6" key="1">
    <citation type="journal article" date="2021" name="Nat. Commun.">
        <title>Genetic determinants of endophytism in the Arabidopsis root mycobiome.</title>
        <authorList>
            <person name="Mesny F."/>
            <person name="Miyauchi S."/>
            <person name="Thiergart T."/>
            <person name="Pickel B."/>
            <person name="Atanasova L."/>
            <person name="Karlsson M."/>
            <person name="Huettel B."/>
            <person name="Barry K.W."/>
            <person name="Haridas S."/>
            <person name="Chen C."/>
            <person name="Bauer D."/>
            <person name="Andreopoulos W."/>
            <person name="Pangilinan J."/>
            <person name="LaButti K."/>
            <person name="Riley R."/>
            <person name="Lipzen A."/>
            <person name="Clum A."/>
            <person name="Drula E."/>
            <person name="Henrissat B."/>
            <person name="Kohler A."/>
            <person name="Grigoriev I.V."/>
            <person name="Martin F.M."/>
            <person name="Hacquard S."/>
        </authorList>
    </citation>
    <scope>NUCLEOTIDE SEQUENCE</scope>
    <source>
        <strain evidence="6">MPI-CAGE-AT-0021</strain>
    </source>
</reference>
<feature type="compositionally biased region" description="Basic and acidic residues" evidence="4">
    <location>
        <begin position="443"/>
        <end position="454"/>
    </location>
</feature>
<dbReference type="PANTHER" id="PTHR15321:SF3">
    <property type="entry name" value="TP53-BINDING PROTEIN 1"/>
    <property type="match status" value="1"/>
</dbReference>
<evidence type="ECO:0000256" key="4">
    <source>
        <dbReference type="SAM" id="MobiDB-lite"/>
    </source>
</evidence>
<feature type="compositionally biased region" description="Acidic residues" evidence="4">
    <location>
        <begin position="632"/>
        <end position="646"/>
    </location>
</feature>
<dbReference type="OrthoDB" id="129353at2759"/>
<dbReference type="PANTHER" id="PTHR15321">
    <property type="entry name" value="TUMOR SUPPRESSOR P53-BINDING PROTEIN 1"/>
    <property type="match status" value="1"/>
</dbReference>
<organism evidence="6 7">
    <name type="scientific">Dactylonectria estremocensis</name>
    <dbReference type="NCBI Taxonomy" id="1079267"/>
    <lineage>
        <taxon>Eukaryota</taxon>
        <taxon>Fungi</taxon>
        <taxon>Dikarya</taxon>
        <taxon>Ascomycota</taxon>
        <taxon>Pezizomycotina</taxon>
        <taxon>Sordariomycetes</taxon>
        <taxon>Hypocreomycetidae</taxon>
        <taxon>Hypocreales</taxon>
        <taxon>Nectriaceae</taxon>
        <taxon>Dactylonectria</taxon>
    </lineage>
</organism>
<name>A0A9P9F3C3_9HYPO</name>
<evidence type="ECO:0000313" key="6">
    <source>
        <dbReference type="EMBL" id="KAH7152062.1"/>
    </source>
</evidence>
<dbReference type="EMBL" id="JAGMUU010000005">
    <property type="protein sequence ID" value="KAH7152062.1"/>
    <property type="molecule type" value="Genomic_DNA"/>
</dbReference>
<feature type="region of interest" description="Disordered" evidence="4">
    <location>
        <begin position="109"/>
        <end position="137"/>
    </location>
</feature>
<feature type="compositionally biased region" description="Low complexity" evidence="4">
    <location>
        <begin position="618"/>
        <end position="630"/>
    </location>
</feature>
<dbReference type="Gene3D" id="3.40.50.10190">
    <property type="entry name" value="BRCT domain"/>
    <property type="match status" value="1"/>
</dbReference>
<dbReference type="GO" id="GO:0000077">
    <property type="term" value="P:DNA damage checkpoint signaling"/>
    <property type="evidence" value="ECO:0007669"/>
    <property type="project" value="TreeGrafter"/>
</dbReference>
<feature type="region of interest" description="Disordered" evidence="4">
    <location>
        <begin position="563"/>
        <end position="874"/>
    </location>
</feature>
<dbReference type="Pfam" id="PF00533">
    <property type="entry name" value="BRCT"/>
    <property type="match status" value="1"/>
</dbReference>
<feature type="compositionally biased region" description="Pro residues" evidence="4">
    <location>
        <begin position="607"/>
        <end position="617"/>
    </location>
</feature>
<feature type="compositionally biased region" description="Polar residues" evidence="4">
    <location>
        <begin position="693"/>
        <end position="708"/>
    </location>
</feature>
<feature type="compositionally biased region" description="Basic and acidic residues" evidence="4">
    <location>
        <begin position="484"/>
        <end position="493"/>
    </location>
</feature>
<comment type="subcellular location">
    <subcellularLocation>
        <location evidence="1">Nucleus</location>
    </subcellularLocation>
</comment>
<dbReference type="InterPro" id="IPR001357">
    <property type="entry name" value="BRCT_dom"/>
</dbReference>
<keyword evidence="3" id="KW-0539">Nucleus</keyword>
<sequence length="1176" mass="127040">MTRPESHVQAGNESQDSQAILEAYTAEFGVATLGSSHPKGSYSSEQAIAETKQSPLPFTEIVDPWPEAVARDATVDGTRLSGHRPTDEVYDPPHWVKSVTGMALTLPQKQCASPKSEAADGDAGDSTNHAKSTRDGASGSAVLFKSCDVNVIEQSPPRHDASRLILAQDGASDTVKEGTLPPSIAAIAPPRKMALSQQTPTQVNDDRDYSEDFDLVPSSPINGNKEGGSIEPRTLQAHDSGAVNFGLSELARPSSQVSEDAGFENTRGDWRRPDETPRLNSSHAFTPRRPQGLAFETPALPRNPFATKGTIAAPLAGSQLFGQTQFSSAVKRISPTSSRPSPNLFHSISPNVIETSPLKNRANVSSPTDIRTSSPQRLHEIPNTSLLDKNGELEEAETPLNSRSTGGDMIPESPPSSDRTPRARAPKSPPNTAENTGPMVHYEPMKKSQERKSVGESLVSYLGSDSDSDDATRQMERRKRIDRRRAQAAEELGRVSFTPRARRESEEQPSRKRRRVMSSPLVKAVEGRAKMEVGQAKVEDLPPLVDDSQNAVIASNDTLLVASTKATPGDGEPAEAEMDQAGDIAMELDVEKPSTEEERIPATSPAPSMPPTAPLDLPPSLSEPELPTLLIEDVEPQAVEENDEEPSSLPPPRKKVTRTYGQANRQRRRNPFISSSHSDDVAIYPGRKARPASSPSTDLVPTPGSTPVPNEVDDEAIPPKEQATIRAEEVAQTPASRKSPRKLPRKPRPELPRPMTTRSRRSNPATPLAAQSSGNVMPTSSSLSVLTSTPVPSSKTTPATHDSPVSDRHGSVTLPSPVGVEVRGLPKKDPPSGAKSESPQAVKKTTKVVKRFPRLDSESTDELHNSPSASALERSIIHSKSSRSFRQSMGAVPKTGRLFEGMVFAISFSNQVKPQERTKLETKIAQAGGTILPEGFQGMFEQSSVMNTMSPVIDEDDALKLTKAHSESGFTALVADSHSRKAKYMQALALGLPCLAPQWITACLNKGTIVNWEPYVLCAGVSAVLGNAIRSRTLATYAATDARLVDIIDRRPRLLDGQRVLVVVDSKKARNEAKEPYIFLATVLGPSISRVFTTQQAREVLLEHQKAGDPFDWLYIDKGTGTVEAVLAPPEAAGGKKRRRSAATQQTMGTMRVLDDELVIQSLILGRMVEEDELHG</sequence>
<feature type="compositionally biased region" description="Basic and acidic residues" evidence="4">
    <location>
        <begin position="501"/>
        <end position="510"/>
    </location>
</feature>
<feature type="compositionally biased region" description="Basic and acidic residues" evidence="4">
    <location>
        <begin position="589"/>
        <end position="600"/>
    </location>
</feature>
<feature type="compositionally biased region" description="Polar residues" evidence="4">
    <location>
        <begin position="331"/>
        <end position="387"/>
    </location>
</feature>
<feature type="region of interest" description="Disordered" evidence="4">
    <location>
        <begin position="331"/>
        <end position="521"/>
    </location>
</feature>